<dbReference type="InterPro" id="IPR053031">
    <property type="entry name" value="Cuticle_assoc_protein"/>
</dbReference>
<proteinExistence type="predicted"/>
<dbReference type="GO" id="GO:0008270">
    <property type="term" value="F:zinc ion binding"/>
    <property type="evidence" value="ECO:0007669"/>
    <property type="project" value="UniProtKB-KW"/>
</dbReference>
<organism evidence="7 8">
    <name type="scientific">Morella rubra</name>
    <name type="common">Chinese bayberry</name>
    <dbReference type="NCBI Taxonomy" id="262757"/>
    <lineage>
        <taxon>Eukaryota</taxon>
        <taxon>Viridiplantae</taxon>
        <taxon>Streptophyta</taxon>
        <taxon>Embryophyta</taxon>
        <taxon>Tracheophyta</taxon>
        <taxon>Spermatophyta</taxon>
        <taxon>Magnoliopsida</taxon>
        <taxon>eudicotyledons</taxon>
        <taxon>Gunneridae</taxon>
        <taxon>Pentapetalae</taxon>
        <taxon>rosids</taxon>
        <taxon>fabids</taxon>
        <taxon>Fagales</taxon>
        <taxon>Myricaceae</taxon>
        <taxon>Morella</taxon>
    </lineage>
</organism>
<feature type="domain" description="BED-type" evidence="6">
    <location>
        <begin position="197"/>
        <end position="255"/>
    </location>
</feature>
<name>A0A6A1UXE0_9ROSI</name>
<evidence type="ECO:0000256" key="2">
    <source>
        <dbReference type="ARBA" id="ARBA00022771"/>
    </source>
</evidence>
<evidence type="ECO:0000256" key="4">
    <source>
        <dbReference type="PROSITE-ProRule" id="PRU00027"/>
    </source>
</evidence>
<feature type="region of interest" description="Disordered" evidence="5">
    <location>
        <begin position="134"/>
        <end position="200"/>
    </location>
</feature>
<evidence type="ECO:0000313" key="8">
    <source>
        <dbReference type="Proteomes" id="UP000516437"/>
    </source>
</evidence>
<dbReference type="SMART" id="SM00614">
    <property type="entry name" value="ZnF_BED"/>
    <property type="match status" value="1"/>
</dbReference>
<dbReference type="InterPro" id="IPR003656">
    <property type="entry name" value="Znf_BED"/>
</dbReference>
<dbReference type="GO" id="GO:1990837">
    <property type="term" value="F:sequence-specific double-stranded DNA binding"/>
    <property type="evidence" value="ECO:0007669"/>
    <property type="project" value="TreeGrafter"/>
</dbReference>
<dbReference type="InterPro" id="IPR036236">
    <property type="entry name" value="Znf_C2H2_sf"/>
</dbReference>
<dbReference type="GO" id="GO:0006357">
    <property type="term" value="P:regulation of transcription by RNA polymerase II"/>
    <property type="evidence" value="ECO:0007669"/>
    <property type="project" value="TreeGrafter"/>
</dbReference>
<protein>
    <recommendedName>
        <fullName evidence="6">BED-type domain-containing protein</fullName>
    </recommendedName>
</protein>
<comment type="caution">
    <text evidence="7">The sequence shown here is derived from an EMBL/GenBank/DDBJ whole genome shotgun (WGS) entry which is preliminary data.</text>
</comment>
<reference evidence="7 8" key="1">
    <citation type="journal article" date="2019" name="Plant Biotechnol. J.">
        <title>The red bayberry genome and genetic basis of sex determination.</title>
        <authorList>
            <person name="Jia H.M."/>
            <person name="Jia H.J."/>
            <person name="Cai Q.L."/>
            <person name="Wang Y."/>
            <person name="Zhao H.B."/>
            <person name="Yang W.F."/>
            <person name="Wang G.Y."/>
            <person name="Li Y.H."/>
            <person name="Zhan D.L."/>
            <person name="Shen Y.T."/>
            <person name="Niu Q.F."/>
            <person name="Chang L."/>
            <person name="Qiu J."/>
            <person name="Zhao L."/>
            <person name="Xie H.B."/>
            <person name="Fu W.Y."/>
            <person name="Jin J."/>
            <person name="Li X.W."/>
            <person name="Jiao Y."/>
            <person name="Zhou C.C."/>
            <person name="Tu T."/>
            <person name="Chai C.Y."/>
            <person name="Gao J.L."/>
            <person name="Fan L.J."/>
            <person name="van de Weg E."/>
            <person name="Wang J.Y."/>
            <person name="Gao Z.S."/>
        </authorList>
    </citation>
    <scope>NUCLEOTIDE SEQUENCE [LARGE SCALE GENOMIC DNA]</scope>
    <source>
        <tissue evidence="7">Leaves</tissue>
    </source>
</reference>
<evidence type="ECO:0000259" key="6">
    <source>
        <dbReference type="PROSITE" id="PS50808"/>
    </source>
</evidence>
<keyword evidence="1" id="KW-0479">Metal-binding</keyword>
<evidence type="ECO:0000313" key="7">
    <source>
        <dbReference type="EMBL" id="KAB1205042.1"/>
    </source>
</evidence>
<dbReference type="PANTHER" id="PTHR34396">
    <property type="entry name" value="OS03G0264950 PROTEIN-RELATED"/>
    <property type="match status" value="1"/>
</dbReference>
<evidence type="ECO:0000256" key="1">
    <source>
        <dbReference type="ARBA" id="ARBA00022723"/>
    </source>
</evidence>
<dbReference type="Pfam" id="PF02892">
    <property type="entry name" value="zf-BED"/>
    <property type="match status" value="1"/>
</dbReference>
<evidence type="ECO:0000256" key="5">
    <source>
        <dbReference type="SAM" id="MobiDB-lite"/>
    </source>
</evidence>
<dbReference type="AlphaFoldDB" id="A0A6A1UXE0"/>
<gene>
    <name evidence="7" type="ORF">CJ030_MR7G016686</name>
</gene>
<evidence type="ECO:0000256" key="3">
    <source>
        <dbReference type="ARBA" id="ARBA00022833"/>
    </source>
</evidence>
<dbReference type="GO" id="GO:0005634">
    <property type="term" value="C:nucleus"/>
    <property type="evidence" value="ECO:0007669"/>
    <property type="project" value="TreeGrafter"/>
</dbReference>
<keyword evidence="8" id="KW-1185">Reference proteome</keyword>
<keyword evidence="2 4" id="KW-0863">Zinc-finger</keyword>
<dbReference type="Proteomes" id="UP000516437">
    <property type="component" value="Chromosome 7"/>
</dbReference>
<accession>A0A6A1UXE0</accession>
<keyword evidence="3" id="KW-0862">Zinc</keyword>
<feature type="compositionally biased region" description="Polar residues" evidence="5">
    <location>
        <begin position="134"/>
        <end position="177"/>
    </location>
</feature>
<dbReference type="PANTHER" id="PTHR34396:SF27">
    <property type="entry name" value="OS08G0208700 PROTEIN"/>
    <property type="match status" value="1"/>
</dbReference>
<sequence length="305" mass="33146">MGDGEAVRSEWPLSPSGRLFHSPGFNCYIIAVIGCKTSINPDAVKAGLEQTLLKHPRFSSKQGSLAPRPPLISFAVRSLSAPLPLPRIRSLRLSPLPLPRSSLTLRLSPPPSRCSVIVIVLNLAVALSQMDLTQSHTPNSETQLGSESSHTSNLIGSSVATTPSQSCPATPTESMETTGVDPRGLPPLPPLKKRKNSRESPVWQHYTKVVDENDAMNVRATCHYCKKDFPAHHKKNGTSGLKQHLESCVYYKRTLAGHVDVGQMLLNHDASRASSGDVGVMGVTHEETYRLDSEISTLTTEIEMD</sequence>
<dbReference type="EMBL" id="RXIC02000025">
    <property type="protein sequence ID" value="KAB1205042.1"/>
    <property type="molecule type" value="Genomic_DNA"/>
</dbReference>
<dbReference type="SUPFAM" id="SSF57667">
    <property type="entry name" value="beta-beta-alpha zinc fingers"/>
    <property type="match status" value="1"/>
</dbReference>
<dbReference type="OrthoDB" id="1745034at2759"/>
<dbReference type="PROSITE" id="PS50808">
    <property type="entry name" value="ZF_BED"/>
    <property type="match status" value="1"/>
</dbReference>